<accession>A0A6J8EBV1</accession>
<dbReference type="EMBL" id="CACVKT020008891">
    <property type="protein sequence ID" value="CAC5418249.1"/>
    <property type="molecule type" value="Genomic_DNA"/>
</dbReference>
<dbReference type="InterPro" id="IPR036322">
    <property type="entry name" value="WD40_repeat_dom_sf"/>
</dbReference>
<reference evidence="2 3" key="1">
    <citation type="submission" date="2020-06" db="EMBL/GenBank/DDBJ databases">
        <authorList>
            <person name="Li R."/>
            <person name="Bekaert M."/>
        </authorList>
    </citation>
    <scope>NUCLEOTIDE SEQUENCE [LARGE SCALE GENOMIC DNA]</scope>
    <source>
        <strain evidence="3">wild</strain>
    </source>
</reference>
<keyword evidence="3" id="KW-1185">Reference proteome</keyword>
<feature type="compositionally biased region" description="Polar residues" evidence="1">
    <location>
        <begin position="495"/>
        <end position="504"/>
    </location>
</feature>
<dbReference type="Gene3D" id="2.130.10.10">
    <property type="entry name" value="YVTN repeat-like/Quinoprotein amine dehydrogenase"/>
    <property type="match status" value="1"/>
</dbReference>
<feature type="region of interest" description="Disordered" evidence="1">
    <location>
        <begin position="21"/>
        <end position="45"/>
    </location>
</feature>
<feature type="compositionally biased region" description="Basic residues" evidence="1">
    <location>
        <begin position="360"/>
        <end position="370"/>
    </location>
</feature>
<feature type="compositionally biased region" description="Low complexity" evidence="1">
    <location>
        <begin position="452"/>
        <end position="470"/>
    </location>
</feature>
<protein>
    <submittedName>
        <fullName evidence="2">Uncharacterized protein</fullName>
    </submittedName>
</protein>
<gene>
    <name evidence="2" type="ORF">MCOR_50700</name>
</gene>
<feature type="compositionally biased region" description="Basic and acidic residues" evidence="1">
    <location>
        <begin position="22"/>
        <end position="35"/>
    </location>
</feature>
<organism evidence="2 3">
    <name type="scientific">Mytilus coruscus</name>
    <name type="common">Sea mussel</name>
    <dbReference type="NCBI Taxonomy" id="42192"/>
    <lineage>
        <taxon>Eukaryota</taxon>
        <taxon>Metazoa</taxon>
        <taxon>Spiralia</taxon>
        <taxon>Lophotrochozoa</taxon>
        <taxon>Mollusca</taxon>
        <taxon>Bivalvia</taxon>
        <taxon>Autobranchia</taxon>
        <taxon>Pteriomorphia</taxon>
        <taxon>Mytilida</taxon>
        <taxon>Mytiloidea</taxon>
        <taxon>Mytilidae</taxon>
        <taxon>Mytilinae</taxon>
        <taxon>Mytilus</taxon>
    </lineage>
</organism>
<dbReference type="OrthoDB" id="6111360at2759"/>
<name>A0A6J8EBV1_MYTCO</name>
<evidence type="ECO:0000313" key="2">
    <source>
        <dbReference type="EMBL" id="CAC5418249.1"/>
    </source>
</evidence>
<feature type="region of interest" description="Disordered" evidence="1">
    <location>
        <begin position="356"/>
        <end position="395"/>
    </location>
</feature>
<proteinExistence type="predicted"/>
<feature type="compositionally biased region" description="Basic and acidic residues" evidence="1">
    <location>
        <begin position="386"/>
        <end position="395"/>
    </location>
</feature>
<evidence type="ECO:0000313" key="3">
    <source>
        <dbReference type="Proteomes" id="UP000507470"/>
    </source>
</evidence>
<feature type="compositionally biased region" description="Basic residues" evidence="1">
    <location>
        <begin position="480"/>
        <end position="494"/>
    </location>
</feature>
<feature type="region of interest" description="Disordered" evidence="1">
    <location>
        <begin position="197"/>
        <end position="219"/>
    </location>
</feature>
<feature type="region of interest" description="Disordered" evidence="1">
    <location>
        <begin position="452"/>
        <end position="504"/>
    </location>
</feature>
<evidence type="ECO:0000256" key="1">
    <source>
        <dbReference type="SAM" id="MobiDB-lite"/>
    </source>
</evidence>
<sequence length="1380" mass="156227">MEGKKKFNRVLEAKDHVKKKLKECNQREENRESIQSKDPSLDTGRQHKITTNISLKKSLNKQSLLIQNQILQTNSLVETSETATSKLLDNSVTSCIKNTSPVSTLKKNKIHPCYPDDKCDSDFTGFKSSFLQIRKDSRNDHGDDIDITTCHEQEDKQKGSNDIYNTENREIKFRDIDTNISYIGQSEESPIVIGDTQPASTPLSTDNSPNSALGNSKSHFNLNKKQKNVERGLNFCQIDQKDEITRPAQTENTSKNSCTTDSNSILLLHNISYHDSDIKQCNDNGLSSVSNGKINYLNKNQEKENVVNHIETKDSSENSQNTSQSLLGIQVKNGSVVKLKEGHNLSSQELFEFTQTPKSMKQKRRGRSTKLNKEQVESVPESKVIQTKENENPKDNVDEISQETVIECTPDIGLSVDLDKGFVLDTADKAVNNKLLCNIKAAILIDNDSSVKPLSLSSSISTQSSSQESLIGRMQENSHPRRRGRPSKTKRSKQNKTAFSTRFNYSEKNKNGEVKLQTAENQEVKRLMKNIEIDNEFNVQSSQDTVIECTPDIPMNRELHHGISTDGHQVMDHKEQNLIDMYANSGTNYQKLEMKEIIFNKLKLMNSKLKNENRLLVNSQESTSSTLSDTLTVTCNQRKKRGCPVKKKSIMKTAERENSNPDLSSKDLREADTTLNVMENKFSLDIAEISGSQELFDQVENTEDHCLSKNMSARGDRCDQNFDSQITGLDNTCTETSKSSALVYESQELSTLKLLQESFVDKKEYSTRRRSSMGSPFMISSLFQYIIDESKRNIKEFKEFDLPVQKFGKLLRRRQEKIDNHNGEEAKALSNIYGKTVDNSEVEDVNKYMYHKQKDAHSIKDINTGINMSKGESQSCQLINIAKDEEKHSDLLKIIDKNIIPARMELNFHEFSCESQDIDSQTPLQHIELPKICEGTNDDSQDELFIPKFSSSQSLFTPNPKEDRIKPLECNQEVRYENSPSDSMDSQIDSICLIETNQQTSLELPEDASLISLCTCSMKFRKKEVPVIGCLSTKSLSLWRYTKGFSPLHTWEFAENQTAEKVCSFSMDGRALFIITVRRGDNSVDVYISHYSNKRDNCLFTVTNVEADIVEVCHVSNRVIAVGYSKDKMIHVTKYVLHNNLKSLATNENLERTEGCLQSLYSIENLPAGVSVWSSNGEFCLWNHENKRLLLKTKLDCLNNVPKLLGVAWEEGFFFLQCFDLNSQGGKQVILNPLTMKSCIGSHFESGSWSGYRSHHTSINVIVTLDRNQNLCVWDRYSTDLLHESKQKHATCVAHLDGHVATGNIGETDHTATNAHERGESQPPAPNSDIADVFLLFGDCLDYKLVDFKSDLASEQDKLSRKIKEVGIKFKKEGNSIQYR</sequence>
<dbReference type="Proteomes" id="UP000507470">
    <property type="component" value="Unassembled WGS sequence"/>
</dbReference>
<dbReference type="SUPFAM" id="SSF50978">
    <property type="entry name" value="WD40 repeat-like"/>
    <property type="match status" value="1"/>
</dbReference>
<dbReference type="InterPro" id="IPR015943">
    <property type="entry name" value="WD40/YVTN_repeat-like_dom_sf"/>
</dbReference>